<evidence type="ECO:0000313" key="2">
    <source>
        <dbReference type="EMBL" id="QDH20536.1"/>
    </source>
</evidence>
<keyword evidence="1" id="KW-1133">Transmembrane helix</keyword>
<dbReference type="Proteomes" id="UP000316968">
    <property type="component" value="Chromosome"/>
</dbReference>
<name>A0A4Y6UVV4_SACBS</name>
<accession>A0A4Y6UVV4</accession>
<keyword evidence="1" id="KW-0812">Transmembrane</keyword>
<dbReference type="AlphaFoldDB" id="A0A4Y6UVV4"/>
<dbReference type="RefSeq" id="WP_141447080.1">
    <property type="nucleotide sequence ID" value="NZ_CP041217.1"/>
</dbReference>
<organism evidence="2 3">
    <name type="scientific">Saccharibacillus brassicae</name>
    <dbReference type="NCBI Taxonomy" id="2583377"/>
    <lineage>
        <taxon>Bacteria</taxon>
        <taxon>Bacillati</taxon>
        <taxon>Bacillota</taxon>
        <taxon>Bacilli</taxon>
        <taxon>Bacillales</taxon>
        <taxon>Paenibacillaceae</taxon>
        <taxon>Saccharibacillus</taxon>
    </lineage>
</organism>
<proteinExistence type="predicted"/>
<evidence type="ECO:0000256" key="1">
    <source>
        <dbReference type="SAM" id="Phobius"/>
    </source>
</evidence>
<reference evidence="2 3" key="1">
    <citation type="submission" date="2019-06" db="EMBL/GenBank/DDBJ databases">
        <title>Saccharibacillus brassicae sp. nov., an endophytic bacterium isolated from Chinese cabbage seeds (Brassica pekinensis).</title>
        <authorList>
            <person name="Jiang L."/>
            <person name="Lee J."/>
            <person name="Kim S.W."/>
        </authorList>
    </citation>
    <scope>NUCLEOTIDE SEQUENCE [LARGE SCALE GENOMIC DNA]</scope>
    <source>
        <strain evidence="3">KCTC 43072 / ATSA2</strain>
    </source>
</reference>
<feature type="transmembrane region" description="Helical" evidence="1">
    <location>
        <begin position="57"/>
        <end position="75"/>
    </location>
</feature>
<dbReference type="EMBL" id="CP041217">
    <property type="protein sequence ID" value="QDH20536.1"/>
    <property type="molecule type" value="Genomic_DNA"/>
</dbReference>
<gene>
    <name evidence="2" type="ORF">FFV09_06460</name>
</gene>
<keyword evidence="1" id="KW-0472">Membrane</keyword>
<feature type="transmembrane region" description="Helical" evidence="1">
    <location>
        <begin position="20"/>
        <end position="45"/>
    </location>
</feature>
<evidence type="ECO:0000313" key="3">
    <source>
        <dbReference type="Proteomes" id="UP000316968"/>
    </source>
</evidence>
<dbReference type="KEGG" id="saca:FFV09_06460"/>
<protein>
    <submittedName>
        <fullName evidence="2">Uncharacterized protein</fullName>
    </submittedName>
</protein>
<keyword evidence="3" id="KW-1185">Reference proteome</keyword>
<sequence length="106" mass="11073">MVLARTFKGISGLFELVLGLPLLGGMVVMGSGWGISAVMFALHAVTLAMSLQHRQSFYGSAAGIVTCLLFSVPVVGMFGHWVAAVLLLVSMVDRHGAGVAGGFRRP</sequence>
<dbReference type="OrthoDB" id="1925744at2"/>